<evidence type="ECO:0000256" key="2">
    <source>
        <dbReference type="ARBA" id="ARBA00009533"/>
    </source>
</evidence>
<dbReference type="EMBL" id="CP129013">
    <property type="protein sequence ID" value="WLR43135.1"/>
    <property type="molecule type" value="Genomic_DNA"/>
</dbReference>
<comment type="cofactor">
    <cofactor evidence="1 6">
        <name>pyridoxal 5'-phosphate</name>
        <dbReference type="ChEBI" id="CHEBI:597326"/>
    </cofactor>
</comment>
<protein>
    <submittedName>
        <fullName evidence="7">Pyridoxal-dependent decarboxylase</fullName>
    </submittedName>
</protein>
<dbReference type="InterPro" id="IPR015424">
    <property type="entry name" value="PyrdxlP-dep_Trfase"/>
</dbReference>
<name>A0ABY9JUR5_9BACI</name>
<evidence type="ECO:0000313" key="8">
    <source>
        <dbReference type="Proteomes" id="UP001197974"/>
    </source>
</evidence>
<reference evidence="7 8" key="1">
    <citation type="submission" date="2023-06" db="EMBL/GenBank/DDBJ databases">
        <title>Five Gram-positive bacteria isolated from mangrove sediments in Shenzhen, Guangdong, China.</title>
        <authorList>
            <person name="Yu S."/>
            <person name="Zheng W."/>
            <person name="Huang Y."/>
        </authorList>
    </citation>
    <scope>NUCLEOTIDE SEQUENCE [LARGE SCALE GENOMIC DNA]</scope>
    <source>
        <strain evidence="7 8">SaN35-3</strain>
    </source>
</reference>
<keyword evidence="5 6" id="KW-0456">Lyase</keyword>
<keyword evidence="8" id="KW-1185">Reference proteome</keyword>
<dbReference type="Pfam" id="PF00282">
    <property type="entry name" value="Pyridoxal_deC"/>
    <property type="match status" value="1"/>
</dbReference>
<evidence type="ECO:0000256" key="3">
    <source>
        <dbReference type="ARBA" id="ARBA00022793"/>
    </source>
</evidence>
<accession>A0ABY9JUR5</accession>
<dbReference type="PANTHER" id="PTHR45677:SF8">
    <property type="entry name" value="CYSTEINE SULFINIC ACID DECARBOXYLASE"/>
    <property type="match status" value="1"/>
</dbReference>
<sequence length="218" mass="24635">MATCRCAYGGALQLSEQHKNKLTGIDLADSVTIDFHKLFYQPISCGAFLVKDQESFQYLSLHADYLNPEEDDEAGIPNLVNKSIQTTRRFDAFKLYVSLQAIGIQTFAEMVEGTMSLAKDVATRLKEEHFEVVNPDPQINAVVFRYVSNGENIDLINASIRDQLLNEGIAVIARTKICGQTYLKLTLLNPLTTMEDINFIIEQMKKITQETMKEEIYV</sequence>
<evidence type="ECO:0000256" key="1">
    <source>
        <dbReference type="ARBA" id="ARBA00001933"/>
    </source>
</evidence>
<dbReference type="PANTHER" id="PTHR45677">
    <property type="entry name" value="GLUTAMATE DECARBOXYLASE-RELATED"/>
    <property type="match status" value="1"/>
</dbReference>
<keyword evidence="3" id="KW-0210">Decarboxylase</keyword>
<comment type="similarity">
    <text evidence="2 6">Belongs to the group II decarboxylase family.</text>
</comment>
<dbReference type="SUPFAM" id="SSF53383">
    <property type="entry name" value="PLP-dependent transferases"/>
    <property type="match status" value="1"/>
</dbReference>
<dbReference type="Proteomes" id="UP001197974">
    <property type="component" value="Chromosome"/>
</dbReference>
<dbReference type="PROSITE" id="PS00392">
    <property type="entry name" value="DDC_GAD_HDC_YDC"/>
    <property type="match status" value="1"/>
</dbReference>
<dbReference type="InterPro" id="IPR002129">
    <property type="entry name" value="PyrdxlP-dep_de-COase"/>
</dbReference>
<keyword evidence="4 6" id="KW-0663">Pyridoxal phosphate</keyword>
<evidence type="ECO:0000256" key="6">
    <source>
        <dbReference type="RuleBase" id="RU000382"/>
    </source>
</evidence>
<evidence type="ECO:0000256" key="5">
    <source>
        <dbReference type="ARBA" id="ARBA00023239"/>
    </source>
</evidence>
<dbReference type="InterPro" id="IPR015422">
    <property type="entry name" value="PyrdxlP-dep_Trfase_small"/>
</dbReference>
<evidence type="ECO:0000313" key="7">
    <source>
        <dbReference type="EMBL" id="WLR43135.1"/>
    </source>
</evidence>
<evidence type="ECO:0000256" key="4">
    <source>
        <dbReference type="ARBA" id="ARBA00022898"/>
    </source>
</evidence>
<proteinExistence type="inferred from homology"/>
<gene>
    <name evidence="7" type="ORF">LC087_02700</name>
</gene>
<dbReference type="Gene3D" id="3.90.1150.10">
    <property type="entry name" value="Aspartate Aminotransferase, domain 1"/>
    <property type="match status" value="1"/>
</dbReference>
<dbReference type="Gene3D" id="3.40.640.10">
    <property type="entry name" value="Type I PLP-dependent aspartate aminotransferase-like (Major domain)"/>
    <property type="match status" value="1"/>
</dbReference>
<organism evidence="7 8">
    <name type="scientific">Bacillus carboniphilus</name>
    <dbReference type="NCBI Taxonomy" id="86663"/>
    <lineage>
        <taxon>Bacteria</taxon>
        <taxon>Bacillati</taxon>
        <taxon>Bacillota</taxon>
        <taxon>Bacilli</taxon>
        <taxon>Bacillales</taxon>
        <taxon>Bacillaceae</taxon>
        <taxon>Bacillus</taxon>
    </lineage>
</organism>
<dbReference type="InterPro" id="IPR021115">
    <property type="entry name" value="Pyridoxal-P_BS"/>
</dbReference>
<dbReference type="InterPro" id="IPR015421">
    <property type="entry name" value="PyrdxlP-dep_Trfase_major"/>
</dbReference>